<protein>
    <submittedName>
        <fullName evidence="1">Uncharacterized protein</fullName>
    </submittedName>
</protein>
<dbReference type="KEGG" id="yrb:UGYR_01960"/>
<organism evidence="1">
    <name type="scientific">Yersinia ruckeri</name>
    <dbReference type="NCBI Taxonomy" id="29486"/>
    <lineage>
        <taxon>Bacteria</taxon>
        <taxon>Pseudomonadati</taxon>
        <taxon>Pseudomonadota</taxon>
        <taxon>Gammaproteobacteria</taxon>
        <taxon>Enterobacterales</taxon>
        <taxon>Yersiniaceae</taxon>
        <taxon>Yersinia</taxon>
    </lineage>
</organism>
<gene>
    <name evidence="1" type="ORF">CSF007_9205</name>
</gene>
<accession>A0A0A5HBX6</accession>
<reference evidence="1" key="1">
    <citation type="journal article" date="2015" name="Genome Announc.">
        <title>Complete Genome Sequence of Yersinia ruckeri Strain CSF007-82, Etiologic Agent of Red Mouth Disease in Salmonid Fish.</title>
        <authorList>
            <person name="Nelson M.C."/>
            <person name="LaPatra S.E."/>
            <person name="Welch T.J."/>
            <person name="Graf J."/>
        </authorList>
    </citation>
    <scope>NUCLEOTIDE SEQUENCE</scope>
    <source>
        <strain evidence="1">CSF007-82</strain>
    </source>
</reference>
<proteinExistence type="predicted"/>
<name>A0A0A5HBX6_YERRU</name>
<dbReference type="AlphaFoldDB" id="A0A0A5HBX6"/>
<evidence type="ECO:0000313" key="1">
    <source>
        <dbReference type="EMBL" id="CEK27594.1"/>
    </source>
</evidence>
<sequence length="76" mass="8714">MRREKISRSVFLVTLPPTHHGGLIFLNYIDKHVLLNMVPQSAFAPYMALIPNTDVLFNKIEQSTQIIALFIVAKYE</sequence>
<dbReference type="EMBL" id="LN681231">
    <property type="protein sequence ID" value="CEK27594.1"/>
    <property type="molecule type" value="Genomic_DNA"/>
</dbReference>